<dbReference type="PANTHER" id="PTHR47506:SF1">
    <property type="entry name" value="HTH-TYPE TRANSCRIPTIONAL REGULATOR YJDC"/>
    <property type="match status" value="1"/>
</dbReference>
<dbReference type="InterPro" id="IPR009057">
    <property type="entry name" value="Homeodomain-like_sf"/>
</dbReference>
<dbReference type="PROSITE" id="PS01081">
    <property type="entry name" value="HTH_TETR_1"/>
    <property type="match status" value="1"/>
</dbReference>
<keyword evidence="2 4" id="KW-0238">DNA-binding</keyword>
<evidence type="ECO:0000313" key="7">
    <source>
        <dbReference type="Proteomes" id="UP001262410"/>
    </source>
</evidence>
<dbReference type="SUPFAM" id="SSF48498">
    <property type="entry name" value="Tetracyclin repressor-like, C-terminal domain"/>
    <property type="match status" value="1"/>
</dbReference>
<dbReference type="Pfam" id="PF16925">
    <property type="entry name" value="TetR_C_13"/>
    <property type="match status" value="1"/>
</dbReference>
<gene>
    <name evidence="6" type="ORF">E9232_006792</name>
</gene>
<reference evidence="6 7" key="1">
    <citation type="submission" date="2023-07" db="EMBL/GenBank/DDBJ databases">
        <title>Sorghum-associated microbial communities from plants grown in Nebraska, USA.</title>
        <authorList>
            <person name="Schachtman D."/>
        </authorList>
    </citation>
    <scope>NUCLEOTIDE SEQUENCE [LARGE SCALE GENOMIC DNA]</scope>
    <source>
        <strain evidence="6 7">584</strain>
    </source>
</reference>
<dbReference type="Pfam" id="PF00440">
    <property type="entry name" value="TetR_N"/>
    <property type="match status" value="1"/>
</dbReference>
<evidence type="ECO:0000256" key="2">
    <source>
        <dbReference type="ARBA" id="ARBA00023125"/>
    </source>
</evidence>
<dbReference type="InterPro" id="IPR011075">
    <property type="entry name" value="TetR_C"/>
</dbReference>
<keyword evidence="1" id="KW-0805">Transcription regulation</keyword>
<dbReference type="Gene3D" id="1.10.357.10">
    <property type="entry name" value="Tetracycline Repressor, domain 2"/>
    <property type="match status" value="1"/>
</dbReference>
<comment type="caution">
    <text evidence="6">The sequence shown here is derived from an EMBL/GenBank/DDBJ whole genome shotgun (WGS) entry which is preliminary data.</text>
</comment>
<dbReference type="PROSITE" id="PS50977">
    <property type="entry name" value="HTH_TETR_2"/>
    <property type="match status" value="1"/>
</dbReference>
<dbReference type="InterPro" id="IPR023772">
    <property type="entry name" value="DNA-bd_HTH_TetR-type_CS"/>
</dbReference>
<evidence type="ECO:0000256" key="1">
    <source>
        <dbReference type="ARBA" id="ARBA00023015"/>
    </source>
</evidence>
<evidence type="ECO:0000256" key="3">
    <source>
        <dbReference type="ARBA" id="ARBA00023163"/>
    </source>
</evidence>
<dbReference type="EMBL" id="JAVDPW010000017">
    <property type="protein sequence ID" value="MDR6294238.1"/>
    <property type="molecule type" value="Genomic_DNA"/>
</dbReference>
<dbReference type="InterPro" id="IPR036271">
    <property type="entry name" value="Tet_transcr_reg_TetR-rel_C_sf"/>
</dbReference>
<sequence length="210" mass="22497">MKTDPPRPRGRPRGFDRDAALDRALPVFRRQGYEGASVADLTAAMGITTPSLYSAFGSKERLYHEVLDRYRADPQRAAPWAMAAATAREAIQLILEGSARDFSDPAQPPGCMISTAVLTCAPENRPAAAALASMRGNTVARLRSRFARALEDGELPPGTDPDELARFYGAIIQGLSVQALDGATHEDLLKIVRRAMTAWPGPSGPANPAA</sequence>
<proteinExistence type="predicted"/>
<name>A0ABU1K047_9PROT</name>
<dbReference type="RefSeq" id="WP_309801679.1">
    <property type="nucleotide sequence ID" value="NZ_JAVDPW010000017.1"/>
</dbReference>
<organism evidence="6 7">
    <name type="scientific">Inquilinus ginsengisoli</name>
    <dbReference type="NCBI Taxonomy" id="363840"/>
    <lineage>
        <taxon>Bacteria</taxon>
        <taxon>Pseudomonadati</taxon>
        <taxon>Pseudomonadota</taxon>
        <taxon>Alphaproteobacteria</taxon>
        <taxon>Rhodospirillales</taxon>
        <taxon>Rhodospirillaceae</taxon>
        <taxon>Inquilinus</taxon>
    </lineage>
</organism>
<evidence type="ECO:0000256" key="4">
    <source>
        <dbReference type="PROSITE-ProRule" id="PRU00335"/>
    </source>
</evidence>
<dbReference type="InterPro" id="IPR001647">
    <property type="entry name" value="HTH_TetR"/>
</dbReference>
<protein>
    <submittedName>
        <fullName evidence="6">AcrR family transcriptional regulator</fullName>
    </submittedName>
</protein>
<evidence type="ECO:0000313" key="6">
    <source>
        <dbReference type="EMBL" id="MDR6294238.1"/>
    </source>
</evidence>
<evidence type="ECO:0000259" key="5">
    <source>
        <dbReference type="PROSITE" id="PS50977"/>
    </source>
</evidence>
<feature type="DNA-binding region" description="H-T-H motif" evidence="4">
    <location>
        <begin position="37"/>
        <end position="56"/>
    </location>
</feature>
<dbReference type="Proteomes" id="UP001262410">
    <property type="component" value="Unassembled WGS sequence"/>
</dbReference>
<keyword evidence="3" id="KW-0804">Transcription</keyword>
<dbReference type="SUPFAM" id="SSF46689">
    <property type="entry name" value="Homeodomain-like"/>
    <property type="match status" value="1"/>
</dbReference>
<keyword evidence="7" id="KW-1185">Reference proteome</keyword>
<accession>A0ABU1K047</accession>
<dbReference type="Gene3D" id="1.10.10.60">
    <property type="entry name" value="Homeodomain-like"/>
    <property type="match status" value="1"/>
</dbReference>
<dbReference type="PANTHER" id="PTHR47506">
    <property type="entry name" value="TRANSCRIPTIONAL REGULATORY PROTEIN"/>
    <property type="match status" value="1"/>
</dbReference>
<feature type="domain" description="HTH tetR-type" evidence="5">
    <location>
        <begin position="14"/>
        <end position="74"/>
    </location>
</feature>